<dbReference type="EMBL" id="NCKW01006994">
    <property type="protein sequence ID" value="POM70471.1"/>
    <property type="molecule type" value="Genomic_DNA"/>
</dbReference>
<comment type="caution">
    <text evidence="1">The sequence shown here is derived from an EMBL/GenBank/DDBJ whole genome shotgun (WGS) entry which is preliminary data.</text>
</comment>
<dbReference type="Proteomes" id="UP000237271">
    <property type="component" value="Unassembled WGS sequence"/>
</dbReference>
<proteinExistence type="predicted"/>
<organism evidence="1 2">
    <name type="scientific">Phytophthora palmivora</name>
    <dbReference type="NCBI Taxonomy" id="4796"/>
    <lineage>
        <taxon>Eukaryota</taxon>
        <taxon>Sar</taxon>
        <taxon>Stramenopiles</taxon>
        <taxon>Oomycota</taxon>
        <taxon>Peronosporomycetes</taxon>
        <taxon>Peronosporales</taxon>
        <taxon>Peronosporaceae</taxon>
        <taxon>Phytophthora</taxon>
    </lineage>
</organism>
<sequence length="139" mass="15099">MSENIHLKGGEDGALCQERLKALRDFQGLKGNVINIVEEGDASYHAAGVLAVVVDLCPGTIGLDLLQEVDPFHDYDCDRGCDLLDEIALVGGSNHLNQHQDHASEQDQEQGQGQHRYQEKVASSMDPISISAILGLFCK</sequence>
<evidence type="ECO:0000313" key="2">
    <source>
        <dbReference type="Proteomes" id="UP000237271"/>
    </source>
</evidence>
<evidence type="ECO:0000313" key="1">
    <source>
        <dbReference type="EMBL" id="POM70471.1"/>
    </source>
</evidence>
<dbReference type="AlphaFoldDB" id="A0A2P4XY49"/>
<name>A0A2P4XY49_9STRA</name>
<reference evidence="1 2" key="1">
    <citation type="journal article" date="2017" name="Genome Biol. Evol.">
        <title>Phytophthora megakarya and P. palmivora, closely related causal agents of cacao black pod rot, underwent increases in genome sizes and gene numbers by different mechanisms.</title>
        <authorList>
            <person name="Ali S.S."/>
            <person name="Shao J."/>
            <person name="Lary D.J."/>
            <person name="Kronmiller B."/>
            <person name="Shen D."/>
            <person name="Strem M.D."/>
            <person name="Amoako-Attah I."/>
            <person name="Akrofi A.Y."/>
            <person name="Begoude B.A."/>
            <person name="Ten Hoopen G.M."/>
            <person name="Coulibaly K."/>
            <person name="Kebe B.I."/>
            <person name="Melnick R.L."/>
            <person name="Guiltinan M.J."/>
            <person name="Tyler B.M."/>
            <person name="Meinhardt L.W."/>
            <person name="Bailey B.A."/>
        </authorList>
    </citation>
    <scope>NUCLEOTIDE SEQUENCE [LARGE SCALE GENOMIC DNA]</scope>
    <source>
        <strain evidence="2">sbr112.9</strain>
    </source>
</reference>
<accession>A0A2P4XY49</accession>
<protein>
    <submittedName>
        <fullName evidence="1">Uncharacterized protein</fullName>
    </submittedName>
</protein>
<keyword evidence="2" id="KW-1185">Reference proteome</keyword>
<gene>
    <name evidence="1" type="ORF">PHPALM_13083</name>
</gene>